<dbReference type="GeneID" id="114584844"/>
<proteinExistence type="inferred from homology"/>
<dbReference type="PANTHER" id="PTHR47138:SF1">
    <property type="entry name" value="PERILIPIN-1"/>
    <property type="match status" value="1"/>
</dbReference>
<dbReference type="PANTHER" id="PTHR47138">
    <property type="entry name" value="PERILIPIN-1"/>
    <property type="match status" value="1"/>
</dbReference>
<evidence type="ECO:0000256" key="3">
    <source>
        <dbReference type="ARBA" id="ARBA00022677"/>
    </source>
</evidence>
<comment type="subcellular location">
    <subcellularLocation>
        <location evidence="1">Lipid droplet</location>
    </subcellularLocation>
</comment>
<keyword evidence="6" id="KW-1185">Reference proteome</keyword>
<feature type="region of interest" description="Disordered" evidence="4">
    <location>
        <begin position="387"/>
        <end position="414"/>
    </location>
</feature>
<dbReference type="CTD" id="5346"/>
<dbReference type="KEGG" id="pmua:114584844"/>
<dbReference type="Pfam" id="PF03036">
    <property type="entry name" value="Perilipin"/>
    <property type="match status" value="1"/>
</dbReference>
<reference evidence="5 6" key="1">
    <citation type="journal article" date="2019" name="Proc. Natl. Acad. Sci. U.S.A.">
        <title>Regulatory changes in pterin and carotenoid genes underlie balanced color polymorphisms in the wall lizard.</title>
        <authorList>
            <person name="Andrade P."/>
            <person name="Pinho C."/>
            <person name="Perez I de Lanuza G."/>
            <person name="Afonso S."/>
            <person name="Brejcha J."/>
            <person name="Rubin C.J."/>
            <person name="Wallerman O."/>
            <person name="Pereira P."/>
            <person name="Sabatino S.J."/>
            <person name="Bellati A."/>
            <person name="Pellitteri-Rosa D."/>
            <person name="Bosakova Z."/>
            <person name="Bunikis I."/>
            <person name="Carretero M.A."/>
            <person name="Feiner N."/>
            <person name="Marsik P."/>
            <person name="Pauperio F."/>
            <person name="Salvi D."/>
            <person name="Soler L."/>
            <person name="While G.M."/>
            <person name="Uller T."/>
            <person name="Font E."/>
            <person name="Andersson L."/>
            <person name="Carneiro M."/>
        </authorList>
    </citation>
    <scope>NUCLEOTIDE SEQUENCE</scope>
</reference>
<evidence type="ECO:0000256" key="2">
    <source>
        <dbReference type="ARBA" id="ARBA00006311"/>
    </source>
</evidence>
<evidence type="ECO:0000313" key="6">
    <source>
        <dbReference type="Proteomes" id="UP000472272"/>
    </source>
</evidence>
<evidence type="ECO:0000256" key="4">
    <source>
        <dbReference type="SAM" id="MobiDB-lite"/>
    </source>
</evidence>
<dbReference type="OrthoDB" id="376826at2759"/>
<gene>
    <name evidence="5" type="primary">PLIN1</name>
</gene>
<dbReference type="GO" id="GO:0070417">
    <property type="term" value="P:cellular response to cold"/>
    <property type="evidence" value="ECO:0007669"/>
    <property type="project" value="Ensembl"/>
</dbReference>
<protein>
    <submittedName>
        <fullName evidence="5">Perilipin 1</fullName>
    </submittedName>
</protein>
<dbReference type="RefSeq" id="XP_028562821.1">
    <property type="nucleotide sequence ID" value="XM_028706988.1"/>
</dbReference>
<dbReference type="SUPFAM" id="SSF109775">
    <property type="entry name" value="Mannose-6-phosphate receptor binding protein 1 (Tip47), C-terminal domain"/>
    <property type="match status" value="1"/>
</dbReference>
<dbReference type="GO" id="GO:0005829">
    <property type="term" value="C:cytosol"/>
    <property type="evidence" value="ECO:0007669"/>
    <property type="project" value="Ensembl"/>
</dbReference>
<comment type="similarity">
    <text evidence="2">Belongs to the perilipin family.</text>
</comment>
<feature type="compositionally biased region" description="Polar residues" evidence="4">
    <location>
        <begin position="388"/>
        <end position="409"/>
    </location>
</feature>
<evidence type="ECO:0000313" key="5">
    <source>
        <dbReference type="Ensembl" id="ENSPMRP00000029235.1"/>
    </source>
</evidence>
<reference evidence="5" key="3">
    <citation type="submission" date="2025-09" db="UniProtKB">
        <authorList>
            <consortium name="Ensembl"/>
        </authorList>
    </citation>
    <scope>IDENTIFICATION</scope>
</reference>
<dbReference type="Gene3D" id="1.20.120.340">
    <property type="entry name" value="Flagellar protein FliS"/>
    <property type="match status" value="1"/>
</dbReference>
<accession>A0A670JZD1</accession>
<evidence type="ECO:0000256" key="1">
    <source>
        <dbReference type="ARBA" id="ARBA00004502"/>
    </source>
</evidence>
<dbReference type="GeneTree" id="ENSGT00950000182920"/>
<dbReference type="RefSeq" id="XP_028562822.1">
    <property type="nucleotide sequence ID" value="XM_028706989.1"/>
</dbReference>
<dbReference type="OMA" id="LAMWSVE"/>
<dbReference type="InterPro" id="IPR004279">
    <property type="entry name" value="Perilipin"/>
</dbReference>
<dbReference type="GO" id="GO:0005811">
    <property type="term" value="C:lipid droplet"/>
    <property type="evidence" value="ECO:0007669"/>
    <property type="project" value="UniProtKB-SubCell"/>
</dbReference>
<keyword evidence="3" id="KW-0551">Lipid droplet</keyword>
<dbReference type="GO" id="GO:0016042">
    <property type="term" value="P:lipid catabolic process"/>
    <property type="evidence" value="ECO:0007669"/>
    <property type="project" value="Ensembl"/>
</dbReference>
<dbReference type="AlphaFoldDB" id="A0A670JZD1"/>
<name>A0A670JZD1_PODMU</name>
<reference evidence="5" key="2">
    <citation type="submission" date="2025-08" db="UniProtKB">
        <authorList>
            <consortium name="Ensembl"/>
        </authorList>
    </citation>
    <scope>IDENTIFICATION</scope>
</reference>
<sequence>MAAKSKQLMQNGTPKGNDNALERVLHLPVVNSACSNLQKAYSVTKQVHPLMASMCGAYERGLQNASSIAASSVKPVVKKLEPQLAAANILTCRGLDHLEQKIPALNQPVEKVTSDLKDSIVTYMQSAMRSVMHTLDRVMGLGVKSCKQPKGSLRDTAEYARTSRVSQLAEAGVDAAIGKLEKLVDFFLPKTEHESVHKPPVRCELSTFGRIRSLAATAFHRAYKKTTQNIQHVRDKGQDLATWIPGLVVLARQSSKKVLKIITGVQSAETGWLSKKVQKVPKKEEETKKDDTGRKTAKQVEAQSLVGSVSQNLQTSCFSIASRVKDAPATVWNAAGQLLQVSPQRAMSEAGDKVDLLKETFHNITSNLLGTFSSYVPVPKISVKQEETASVSMANSESSQDQEGTQPVSTDAEEEKRGLAYQLLGIRRSSRGHHPLSFLNLDEPLPPQPAPYQHRSPAFEAEYAGSRKSAFSPYKDWAGSRRMSEGLCRPSSQVVYTRAHASLYSTTFKKD</sequence>
<dbReference type="Ensembl" id="ENSPMRT00000031008.1">
    <property type="protein sequence ID" value="ENSPMRP00000029235.1"/>
    <property type="gene ID" value="ENSPMRG00000018901.1"/>
</dbReference>
<organism evidence="5 6">
    <name type="scientific">Podarcis muralis</name>
    <name type="common">Wall lizard</name>
    <name type="synonym">Lacerta muralis</name>
    <dbReference type="NCBI Taxonomy" id="64176"/>
    <lineage>
        <taxon>Eukaryota</taxon>
        <taxon>Metazoa</taxon>
        <taxon>Chordata</taxon>
        <taxon>Craniata</taxon>
        <taxon>Vertebrata</taxon>
        <taxon>Euteleostomi</taxon>
        <taxon>Lepidosauria</taxon>
        <taxon>Squamata</taxon>
        <taxon>Bifurcata</taxon>
        <taxon>Unidentata</taxon>
        <taxon>Episquamata</taxon>
        <taxon>Laterata</taxon>
        <taxon>Lacertibaenia</taxon>
        <taxon>Lacertidae</taxon>
        <taxon>Podarcis</taxon>
    </lineage>
</organism>
<dbReference type="InterPro" id="IPR042998">
    <property type="entry name" value="PLIN1"/>
</dbReference>
<dbReference type="Proteomes" id="UP000472272">
    <property type="component" value="Chromosome 14"/>
</dbReference>
<feature type="region of interest" description="Disordered" evidence="4">
    <location>
        <begin position="435"/>
        <end position="454"/>
    </location>
</feature>